<evidence type="ECO:0008006" key="3">
    <source>
        <dbReference type="Google" id="ProtNLM"/>
    </source>
</evidence>
<dbReference type="EMBL" id="AP026866">
    <property type="protein sequence ID" value="BDS05265.1"/>
    <property type="molecule type" value="Genomic_DNA"/>
</dbReference>
<proteinExistence type="predicted"/>
<evidence type="ECO:0000313" key="2">
    <source>
        <dbReference type="EMBL" id="BDS05265.1"/>
    </source>
</evidence>
<evidence type="ECO:0000256" key="1">
    <source>
        <dbReference type="SAM" id="MobiDB-lite"/>
    </source>
</evidence>
<accession>A0AAT9FH04</accession>
<sequence>MPRHHKLKNVALVIGVMLAVTCLAPCEQKLPTAEEQSLARIEKRIEAAYDLWCSKPEESREAYDATIRQIFESLSEDEIRLVAQNIGFECERVAYRMWARFDPSGALRAVRAFEDKNADEIKLAGTGLEGGPGEAMQEYVFEMYLGAIEGWSEVDPKVAWESFKDRKGSLSNSLVIDDFVCAFYRVLCEHLAKVDPDRAFNELISFRSDDYEEMIVASMLGGYLRSAPRGRDWRKEVNQLLEREWRHGWWLHSEIRTALMGRWLQDDAEAAERWFLESDIEGLNWSYRDDQKDRKIRNGLGSAAGYWAARDLPGAWRWMKSYNGLKRKGFGAAVLHGADVFLTKRDAYFVAGGGVRASLLAQAAKLPEELGREACIAMLQDAEPNAEYLDPVIEQNRSSEQDGADQPAAAPESKPQTESEVRPQ</sequence>
<organism evidence="2">
    <name type="scientific">Oceaniferula spumae</name>
    <dbReference type="NCBI Taxonomy" id="2979115"/>
    <lineage>
        <taxon>Bacteria</taxon>
        <taxon>Pseudomonadati</taxon>
        <taxon>Verrucomicrobiota</taxon>
        <taxon>Verrucomicrobiia</taxon>
        <taxon>Verrucomicrobiales</taxon>
        <taxon>Verrucomicrobiaceae</taxon>
        <taxon>Oceaniferula</taxon>
    </lineage>
</organism>
<gene>
    <name evidence="2" type="ORF">NT6N_03050</name>
</gene>
<name>A0AAT9FH04_9BACT</name>
<dbReference type="AlphaFoldDB" id="A0AAT9FH04"/>
<feature type="compositionally biased region" description="Basic and acidic residues" evidence="1">
    <location>
        <begin position="415"/>
        <end position="424"/>
    </location>
</feature>
<protein>
    <recommendedName>
        <fullName evidence="3">DUF4034 domain-containing protein</fullName>
    </recommendedName>
</protein>
<reference evidence="2" key="1">
    <citation type="submission" date="2024-07" db="EMBL/GenBank/DDBJ databases">
        <title>Complete genome sequence of Verrucomicrobiaceae bacterium NT6N.</title>
        <authorList>
            <person name="Huang C."/>
            <person name="Takami H."/>
            <person name="Hamasaki K."/>
        </authorList>
    </citation>
    <scope>NUCLEOTIDE SEQUENCE</scope>
    <source>
        <strain evidence="2">NT6N</strain>
    </source>
</reference>
<feature type="region of interest" description="Disordered" evidence="1">
    <location>
        <begin position="387"/>
        <end position="424"/>
    </location>
</feature>
<dbReference type="KEGG" id="osu:NT6N_03050"/>